<evidence type="ECO:0000313" key="3">
    <source>
        <dbReference type="EMBL" id="TGO04415.1"/>
    </source>
</evidence>
<keyword evidence="1" id="KW-0732">Signal</keyword>
<evidence type="ECO:0000313" key="4">
    <source>
        <dbReference type="Proteomes" id="UP000297318"/>
    </source>
</evidence>
<keyword evidence="4" id="KW-1185">Reference proteome</keyword>
<feature type="signal peptide" evidence="1">
    <location>
        <begin position="1"/>
        <end position="24"/>
    </location>
</feature>
<feature type="domain" description="SLH" evidence="2">
    <location>
        <begin position="870"/>
        <end position="937"/>
    </location>
</feature>
<dbReference type="SUPFAM" id="SSF75304">
    <property type="entry name" value="Amidase signature (AS) enzymes"/>
    <property type="match status" value="1"/>
</dbReference>
<dbReference type="InterPro" id="IPR036928">
    <property type="entry name" value="AS_sf"/>
</dbReference>
<feature type="domain" description="SLH" evidence="2">
    <location>
        <begin position="938"/>
        <end position="1000"/>
    </location>
</feature>
<keyword evidence="3" id="KW-0808">Transferase</keyword>
<sequence>MVHRRRPLAALAALTVGVTGVALAAVPASALTSVTDAQGVVWQIHDAAPPSLDTGSIRVASGSPIQGFGGIFVRVDGLDPADEPRLNGELARGFGLTRTGEASFDTTQSVDLGGVLVTRDIDLDAAGSAARFFDSFTNTTETALTVQVSFGGSLGYGTATNQSLVQSTSSGDSTVDGADSWAVMGTTVANSRPVGVALGSVGSLDGTGNQQRDPFTTPLATTGHEASFYGFVNELTIEPGSSASLARFVHVGTQGAERLTAAATATAALAAAPDLGGLSVAQVCTVANWDLTALPGYDVAACDAAGPLTPPAAAGAPAAVTSVAYDVVGRTIQDLQADMAAGVVTSEEITQAYLDRIAVYDGGPQGFHSYLHVAGDALDQARAADAARVAGETGDLLGIPIALKDLYDTQDMPTTGGTRALEGFQPAQDAFQVARLREAGAVLIGKANLSEFANSGGQSESGWMQTWNALYPSKTSFGSSGGSAVAVAASMATAAMGTQTGVSLYAPTTGASLTTFRGTDGMASGSGVIPLTWYQDYAGPIARTVTDLAYLLNATTGTDPSDPLTIEADARRPADWTASLDAGSLEGKVVGFIPTSFVSSYADDGTGESTRQRLDELVAAGATLKEMPAPPVVPGAPGGSRGMEGWARYIELHDNFPFVDGNAILASDKVLPYNQRSLGTTPRLTPEQVTAWDTYRKTYKAEIATWMDTSGVDVVAYPGFLSDMYNNDAAASQLTSDRASGVLTSNVGLPTVVVPVGTNPHGYTTSLQLVGRAWDDAAVLGMGYALEQEADAQQHTTFAPALAYDPDFADVARDNQFFREITWLADRGISTGWAEADGTATFRPLLPIARDAMAAFLFRLEDPQDYVAPDVSPFSDVAVGDQFYTEISWLASTGISTGWDNGDGTFSFRPLQPIARDAMAAFLYRLADEPALPNPAASPFTDVAPGDAFYGEITWLASTGVSTGWQGNDGTAIYQPLSPVARDAMAAFLYRFDRLDLGVS</sequence>
<accession>A0A4Z1DXJ1</accession>
<comment type="caution">
    <text evidence="3">The sequence shown here is derived from an EMBL/GenBank/DDBJ whole genome shotgun (WGS) entry which is preliminary data.</text>
</comment>
<dbReference type="Gene3D" id="3.90.1300.10">
    <property type="entry name" value="Amidase signature (AS) domain"/>
    <property type="match status" value="1"/>
</dbReference>
<dbReference type="PANTHER" id="PTHR42678:SF34">
    <property type="entry name" value="OS04G0183300 PROTEIN"/>
    <property type="match status" value="1"/>
</dbReference>
<evidence type="ECO:0000259" key="2">
    <source>
        <dbReference type="PROSITE" id="PS51272"/>
    </source>
</evidence>
<evidence type="ECO:0000256" key="1">
    <source>
        <dbReference type="SAM" id="SignalP"/>
    </source>
</evidence>
<dbReference type="Proteomes" id="UP000297318">
    <property type="component" value="Unassembled WGS sequence"/>
</dbReference>
<dbReference type="InterPro" id="IPR001119">
    <property type="entry name" value="SLH_dom"/>
</dbReference>
<dbReference type="AlphaFoldDB" id="A0A4Z1DXJ1"/>
<dbReference type="EMBL" id="RHPJ01000003">
    <property type="protein sequence ID" value="TGO04415.1"/>
    <property type="molecule type" value="Genomic_DNA"/>
</dbReference>
<dbReference type="InterPro" id="IPR023631">
    <property type="entry name" value="Amidase_dom"/>
</dbReference>
<feature type="domain" description="SLH" evidence="2">
    <location>
        <begin position="804"/>
        <end position="869"/>
    </location>
</feature>
<proteinExistence type="predicted"/>
<feature type="chain" id="PRO_5021289729" evidence="1">
    <location>
        <begin position="25"/>
        <end position="1000"/>
    </location>
</feature>
<name>A0A4Z1DXJ1_9MICO</name>
<dbReference type="PANTHER" id="PTHR42678">
    <property type="entry name" value="AMIDASE"/>
    <property type="match status" value="1"/>
</dbReference>
<dbReference type="Pfam" id="PF01425">
    <property type="entry name" value="Amidase"/>
    <property type="match status" value="1"/>
</dbReference>
<gene>
    <name evidence="3" type="ORF">SERN_2008</name>
</gene>
<protein>
    <submittedName>
        <fullName evidence="3">Aspartyl-tRNA(Asn) amidotransferase subunit A</fullName>
    </submittedName>
</protein>
<organism evidence="3 4">
    <name type="scientific">Serinibacter arcticus</name>
    <dbReference type="NCBI Taxonomy" id="1655435"/>
    <lineage>
        <taxon>Bacteria</taxon>
        <taxon>Bacillati</taxon>
        <taxon>Actinomycetota</taxon>
        <taxon>Actinomycetes</taxon>
        <taxon>Micrococcales</taxon>
        <taxon>Beutenbergiaceae</taxon>
        <taxon>Serinibacter</taxon>
    </lineage>
</organism>
<dbReference type="PROSITE" id="PS51272">
    <property type="entry name" value="SLH"/>
    <property type="match status" value="3"/>
</dbReference>
<reference evidence="3 4" key="1">
    <citation type="submission" date="2018-11" db="EMBL/GenBank/DDBJ databases">
        <title>Complete genome sequencing of the Actinobacteria Serinibacter sp. K3-2.</title>
        <authorList>
            <person name="Rakitin A.L."/>
            <person name="Beletsky A.V."/>
            <person name="Mardanov A.V."/>
            <person name="Ravin N.V."/>
            <person name="Gromova A.S."/>
            <person name="Filippova S.N."/>
            <person name="Gal'Chenko V.F."/>
        </authorList>
    </citation>
    <scope>NUCLEOTIDE SEQUENCE [LARGE SCALE GENOMIC DNA]</scope>
    <source>
        <strain evidence="3 4">K3-2</strain>
    </source>
</reference>
<dbReference type="GO" id="GO:0016740">
    <property type="term" value="F:transferase activity"/>
    <property type="evidence" value="ECO:0007669"/>
    <property type="project" value="UniProtKB-KW"/>
</dbReference>